<name>A0A9X4J1S2_9VIBR</name>
<evidence type="ECO:0000256" key="1">
    <source>
        <dbReference type="SAM" id="Phobius"/>
    </source>
</evidence>
<feature type="transmembrane region" description="Helical" evidence="1">
    <location>
        <begin position="30"/>
        <end position="55"/>
    </location>
</feature>
<dbReference type="AlphaFoldDB" id="A0A9X4J1S2"/>
<sequence length="79" mass="8472">MSAATETSVTFDWLPAALEQLNVLHEKAPMVVNACLLMLCAAPLVAALSLPLFAIRKKQNNTVLEAFRDNASTSAQSGR</sequence>
<proteinExistence type="predicted"/>
<evidence type="ECO:0000313" key="3">
    <source>
        <dbReference type="Proteomes" id="UP001140973"/>
    </source>
</evidence>
<dbReference type="RefSeq" id="WP_176313973.1">
    <property type="nucleotide sequence ID" value="NZ_JAKNAP010000098.1"/>
</dbReference>
<comment type="caution">
    <text evidence="2">The sequence shown here is derived from an EMBL/GenBank/DDBJ whole genome shotgun (WGS) entry which is preliminary data.</text>
</comment>
<keyword evidence="1" id="KW-1133">Transmembrane helix</keyword>
<organism evidence="2 3">
    <name type="scientific">Vibrio aestuarianus</name>
    <dbReference type="NCBI Taxonomy" id="28171"/>
    <lineage>
        <taxon>Bacteria</taxon>
        <taxon>Pseudomonadati</taxon>
        <taxon>Pseudomonadota</taxon>
        <taxon>Gammaproteobacteria</taxon>
        <taxon>Vibrionales</taxon>
        <taxon>Vibrionaceae</taxon>
        <taxon>Vibrio</taxon>
    </lineage>
</organism>
<evidence type="ECO:0000313" key="2">
    <source>
        <dbReference type="EMBL" id="MDE1358877.1"/>
    </source>
</evidence>
<dbReference type="Proteomes" id="UP001140973">
    <property type="component" value="Unassembled WGS sequence"/>
</dbReference>
<protein>
    <submittedName>
        <fullName evidence="2">Uncharacterized protein</fullName>
    </submittedName>
</protein>
<reference evidence="2" key="1">
    <citation type="submission" date="2022-02" db="EMBL/GenBank/DDBJ databases">
        <title>Emergence and expansion in Europe of a Vibrio aestuarianus clonal complex pathogenic for oysters.</title>
        <authorList>
            <person name="Mesnil A."/>
            <person name="Travers M.-A."/>
        </authorList>
    </citation>
    <scope>NUCLEOTIDE SEQUENCE</scope>
    <source>
        <strain evidence="2">151-ITT-15-cp-1</strain>
    </source>
</reference>
<dbReference type="EMBL" id="JAKNAP010000098">
    <property type="protein sequence ID" value="MDE1358877.1"/>
    <property type="molecule type" value="Genomic_DNA"/>
</dbReference>
<keyword evidence="1" id="KW-0812">Transmembrane</keyword>
<keyword evidence="1" id="KW-0472">Membrane</keyword>
<gene>
    <name evidence="2" type="ORF">L9W73_16460</name>
</gene>
<accession>A0A9X4J1S2</accession>